<keyword evidence="3" id="KW-1185">Reference proteome</keyword>
<dbReference type="EMBL" id="FCNW02000139">
    <property type="protein sequence ID" value="SAL69482.1"/>
    <property type="molecule type" value="Genomic_DNA"/>
</dbReference>
<organism evidence="2 3">
    <name type="scientific">Caballeronia humi</name>
    <dbReference type="NCBI Taxonomy" id="326474"/>
    <lineage>
        <taxon>Bacteria</taxon>
        <taxon>Pseudomonadati</taxon>
        <taxon>Pseudomonadota</taxon>
        <taxon>Betaproteobacteria</taxon>
        <taxon>Burkholderiales</taxon>
        <taxon>Burkholderiaceae</taxon>
        <taxon>Caballeronia</taxon>
    </lineage>
</organism>
<gene>
    <name evidence="2" type="ORF">AWB65_06837</name>
</gene>
<reference evidence="2" key="1">
    <citation type="submission" date="2016-01" db="EMBL/GenBank/DDBJ databases">
        <authorList>
            <person name="Peeters C."/>
        </authorList>
    </citation>
    <scope>NUCLEOTIDE SEQUENCE [LARGE SCALE GENOMIC DNA]</scope>
    <source>
        <strain evidence="2">LMG 22934</strain>
    </source>
</reference>
<proteinExistence type="predicted"/>
<dbReference type="Proteomes" id="UP000054977">
    <property type="component" value="Unassembled WGS sequence"/>
</dbReference>
<sequence length="156" mass="17361">MRYAAALVALFAWLVAAMPAPLSTSPNSRATAFVIAVATRDLRSARQGGQHVLAYERDETEATLSSSITEWLTQGDRRSLRLALADQETIFAFHWAAAQMPAQSQCFVDIDSEGCQQDLAYWLARVRNGDPRFISAYRQSQFRLGLPPLIVKDEGR</sequence>
<evidence type="ECO:0000256" key="1">
    <source>
        <dbReference type="SAM" id="SignalP"/>
    </source>
</evidence>
<accession>A0A158JKR1</accession>
<comment type="caution">
    <text evidence="2">The sequence shown here is derived from an EMBL/GenBank/DDBJ whole genome shotgun (WGS) entry which is preliminary data.</text>
</comment>
<evidence type="ECO:0000313" key="2">
    <source>
        <dbReference type="EMBL" id="SAL69482.1"/>
    </source>
</evidence>
<keyword evidence="1" id="KW-0732">Signal</keyword>
<feature type="chain" id="PRO_5011117336" description="Lipoprotein" evidence="1">
    <location>
        <begin position="20"/>
        <end position="156"/>
    </location>
</feature>
<evidence type="ECO:0008006" key="4">
    <source>
        <dbReference type="Google" id="ProtNLM"/>
    </source>
</evidence>
<protein>
    <recommendedName>
        <fullName evidence="4">Lipoprotein</fullName>
    </recommendedName>
</protein>
<dbReference type="AlphaFoldDB" id="A0A158JKR1"/>
<feature type="signal peptide" evidence="1">
    <location>
        <begin position="1"/>
        <end position="19"/>
    </location>
</feature>
<name>A0A158JKR1_9BURK</name>
<evidence type="ECO:0000313" key="3">
    <source>
        <dbReference type="Proteomes" id="UP000054977"/>
    </source>
</evidence>